<evidence type="ECO:0000313" key="3">
    <source>
        <dbReference type="Proteomes" id="UP000030153"/>
    </source>
</evidence>
<dbReference type="RefSeq" id="WP_036780291.1">
    <property type="nucleotide sequence ID" value="NZ_AVBG01000002.1"/>
</dbReference>
<dbReference type="EMBL" id="AVBG01000002">
    <property type="protein sequence ID" value="KGP92588.1"/>
    <property type="molecule type" value="Genomic_DNA"/>
</dbReference>
<dbReference type="Gene3D" id="3.20.20.80">
    <property type="entry name" value="Glycosidases"/>
    <property type="match status" value="1"/>
</dbReference>
<dbReference type="Proteomes" id="UP000030153">
    <property type="component" value="Unassembled WGS sequence"/>
</dbReference>
<dbReference type="OrthoDB" id="2080590at2"/>
<evidence type="ECO:0000259" key="1">
    <source>
        <dbReference type="Pfam" id="PF08924"/>
    </source>
</evidence>
<dbReference type="Pfam" id="PF08924">
    <property type="entry name" value="Rv2525c_GlyHyd-like"/>
    <property type="match status" value="1"/>
</dbReference>
<accession>A0A0A2V0N0</accession>
<protein>
    <recommendedName>
        <fullName evidence="1">Rv2525c-like glycoside hydrolase-like domain-containing protein</fullName>
    </recommendedName>
</protein>
<dbReference type="SUPFAM" id="SSF51445">
    <property type="entry name" value="(Trans)glycosidases"/>
    <property type="match status" value="1"/>
</dbReference>
<gene>
    <name evidence="2" type="ORF">N780_14480</name>
</gene>
<reference evidence="2 3" key="1">
    <citation type="submission" date="2013-08" db="EMBL/GenBank/DDBJ databases">
        <title>Genome of Pontibacillus chungwhensis.</title>
        <authorList>
            <person name="Wang Q."/>
            <person name="Wang G."/>
        </authorList>
    </citation>
    <scope>NUCLEOTIDE SEQUENCE [LARGE SCALE GENOMIC DNA]</scope>
    <source>
        <strain evidence="2 3">BH030062</strain>
    </source>
</reference>
<keyword evidence="3" id="KW-1185">Reference proteome</keyword>
<dbReference type="InterPro" id="IPR015020">
    <property type="entry name" value="Rv2525c-like_Glyco_Hydro-like"/>
</dbReference>
<evidence type="ECO:0000313" key="2">
    <source>
        <dbReference type="EMBL" id="KGP92588.1"/>
    </source>
</evidence>
<sequence length="215" mass="24182">MAYQWGVDSTQEATKELYDCVLKKYGKPKYWGRYLSTVPEVSEGLTVLEIERLHSSGTKVMAIYNNFTEATGYRKGKVIAQNAVFHARRLNFPKGKVLFANVEKSFKVDESWIRGYVEGMYSSGYQPGFSCDPTNGKFNEAFCKAASKDNKVSAQSVLCSVEPVTGVTRARKAPKYTPAKLSCKSNVWGWQYGRDAEACPINTNLINDRLLNLLW</sequence>
<dbReference type="InterPro" id="IPR017853">
    <property type="entry name" value="GH"/>
</dbReference>
<name>A0A0A2V0N0_9BACI</name>
<comment type="caution">
    <text evidence="2">The sequence shown here is derived from an EMBL/GenBank/DDBJ whole genome shotgun (WGS) entry which is preliminary data.</text>
</comment>
<proteinExistence type="predicted"/>
<dbReference type="AlphaFoldDB" id="A0A0A2V0N0"/>
<feature type="domain" description="Rv2525c-like glycoside hydrolase-like" evidence="1">
    <location>
        <begin position="30"/>
        <end position="122"/>
    </location>
</feature>
<dbReference type="eggNOG" id="COG3291">
    <property type="taxonomic scope" value="Bacteria"/>
</dbReference>
<organism evidence="2 3">
    <name type="scientific">Pontibacillus chungwhensis BH030062</name>
    <dbReference type="NCBI Taxonomy" id="1385513"/>
    <lineage>
        <taxon>Bacteria</taxon>
        <taxon>Bacillati</taxon>
        <taxon>Bacillota</taxon>
        <taxon>Bacilli</taxon>
        <taxon>Bacillales</taxon>
        <taxon>Bacillaceae</taxon>
        <taxon>Pontibacillus</taxon>
    </lineage>
</organism>